<keyword evidence="8 9" id="KW-0131">Cell cycle</keyword>
<accession>A0A7L4YS12</accession>
<evidence type="ECO:0000256" key="1">
    <source>
        <dbReference type="ARBA" id="ARBA00004496"/>
    </source>
</evidence>
<protein>
    <recommendedName>
        <fullName evidence="9">Tyrosine recombinase XerC</fullName>
    </recommendedName>
</protein>
<dbReference type="SUPFAM" id="SSF47823">
    <property type="entry name" value="lambda integrase-like, N-terminal domain"/>
    <property type="match status" value="1"/>
</dbReference>
<dbReference type="GO" id="GO:0006313">
    <property type="term" value="P:DNA transposition"/>
    <property type="evidence" value="ECO:0007669"/>
    <property type="project" value="UniProtKB-UniRule"/>
</dbReference>
<comment type="subcellular location">
    <subcellularLocation>
        <location evidence="1 9">Cytoplasm</location>
    </subcellularLocation>
</comment>
<proteinExistence type="inferred from homology"/>
<dbReference type="InterPro" id="IPR002104">
    <property type="entry name" value="Integrase_catalytic"/>
</dbReference>
<dbReference type="InterPro" id="IPR011010">
    <property type="entry name" value="DNA_brk_join_enz"/>
</dbReference>
<evidence type="ECO:0000256" key="6">
    <source>
        <dbReference type="ARBA" id="ARBA00023125"/>
    </source>
</evidence>
<reference evidence="12 13" key="1">
    <citation type="journal article" date="2018" name="Int. J. Syst. Evol. Microbiol.">
        <title>Epidermidibacterium keratini gen. nov., sp. nov., a member of the family Sporichthyaceae, isolated from keratin epidermis.</title>
        <authorList>
            <person name="Lee D.G."/>
            <person name="Trujillo M.E."/>
            <person name="Kang S."/>
            <person name="Nam J.J."/>
            <person name="Kim Y.J."/>
        </authorList>
    </citation>
    <scope>NUCLEOTIDE SEQUENCE [LARGE SCALE GENOMIC DNA]</scope>
    <source>
        <strain evidence="12 13">EPI-7</strain>
    </source>
</reference>
<feature type="domain" description="Core-binding (CB)" evidence="11">
    <location>
        <begin position="16"/>
        <end position="102"/>
    </location>
</feature>
<keyword evidence="4 9" id="KW-0159">Chromosome partition</keyword>
<dbReference type="GO" id="GO:0007059">
    <property type="term" value="P:chromosome segregation"/>
    <property type="evidence" value="ECO:0007669"/>
    <property type="project" value="UniProtKB-UniRule"/>
</dbReference>
<dbReference type="EMBL" id="CP047156">
    <property type="protein sequence ID" value="QHC01852.1"/>
    <property type="molecule type" value="Genomic_DNA"/>
</dbReference>
<dbReference type="PROSITE" id="PS51898">
    <property type="entry name" value="TYR_RECOMBINASE"/>
    <property type="match status" value="1"/>
</dbReference>
<evidence type="ECO:0000256" key="9">
    <source>
        <dbReference type="HAMAP-Rule" id="MF_01808"/>
    </source>
</evidence>
<evidence type="ECO:0000256" key="7">
    <source>
        <dbReference type="ARBA" id="ARBA00023172"/>
    </source>
</evidence>
<keyword evidence="3 9" id="KW-0132">Cell division</keyword>
<dbReference type="InParanoid" id="A0A7L4YS12"/>
<comment type="similarity">
    <text evidence="9">Belongs to the 'phage' integrase family. XerC subfamily.</text>
</comment>
<dbReference type="FunCoup" id="A0A7L4YS12">
    <property type="interactions" value="1"/>
</dbReference>
<dbReference type="InterPro" id="IPR050090">
    <property type="entry name" value="Tyrosine_recombinase_XerCD"/>
</dbReference>
<evidence type="ECO:0000256" key="4">
    <source>
        <dbReference type="ARBA" id="ARBA00022829"/>
    </source>
</evidence>
<feature type="active site" evidence="9">
    <location>
        <position position="258"/>
    </location>
</feature>
<evidence type="ECO:0000256" key="5">
    <source>
        <dbReference type="ARBA" id="ARBA00022908"/>
    </source>
</evidence>
<keyword evidence="6 9" id="KW-0238">DNA-binding</keyword>
<comment type="subunit">
    <text evidence="9">Forms a cyclic heterotetrameric complex composed of two molecules of XerC and two molecules of XerD.</text>
</comment>
<keyword evidence="13" id="KW-1185">Reference proteome</keyword>
<keyword evidence="2 9" id="KW-0963">Cytoplasm</keyword>
<dbReference type="PANTHER" id="PTHR30349">
    <property type="entry name" value="PHAGE INTEGRASE-RELATED"/>
    <property type="match status" value="1"/>
</dbReference>
<evidence type="ECO:0000313" key="13">
    <source>
        <dbReference type="Proteomes" id="UP000463857"/>
    </source>
</evidence>
<evidence type="ECO:0000256" key="8">
    <source>
        <dbReference type="ARBA" id="ARBA00023306"/>
    </source>
</evidence>
<dbReference type="InterPro" id="IPR023009">
    <property type="entry name" value="Tyrosine_recombinase_XerC/XerD"/>
</dbReference>
<evidence type="ECO:0000256" key="3">
    <source>
        <dbReference type="ARBA" id="ARBA00022618"/>
    </source>
</evidence>
<dbReference type="GO" id="GO:0003677">
    <property type="term" value="F:DNA binding"/>
    <property type="evidence" value="ECO:0007669"/>
    <property type="project" value="UniProtKB-UniRule"/>
</dbReference>
<dbReference type="GO" id="GO:0051301">
    <property type="term" value="P:cell division"/>
    <property type="evidence" value="ECO:0007669"/>
    <property type="project" value="UniProtKB-KW"/>
</dbReference>
<dbReference type="Pfam" id="PF00589">
    <property type="entry name" value="Phage_integrase"/>
    <property type="match status" value="1"/>
</dbReference>
<dbReference type="PANTHER" id="PTHR30349:SF77">
    <property type="entry name" value="TYROSINE RECOMBINASE XERC"/>
    <property type="match status" value="1"/>
</dbReference>
<dbReference type="NCBIfam" id="NF001399">
    <property type="entry name" value="PRK00283.1"/>
    <property type="match status" value="1"/>
</dbReference>
<dbReference type="Gene3D" id="1.10.150.130">
    <property type="match status" value="1"/>
</dbReference>
<dbReference type="Pfam" id="PF02899">
    <property type="entry name" value="Phage_int_SAM_1"/>
    <property type="match status" value="1"/>
</dbReference>
<comment type="function">
    <text evidence="9">Site-specific tyrosine recombinase, which acts by catalyzing the cutting and rejoining of the recombining DNA molecules. The XerC-XerD complex is essential to convert dimers of the bacterial chromosome into monomers to permit their segregation at cell division. It also contributes to the segregational stability of plasmids.</text>
</comment>
<gene>
    <name evidence="9" type="primary">xerC</name>
    <name evidence="12" type="ORF">EK0264_17245</name>
</gene>
<dbReference type="SUPFAM" id="SSF56349">
    <property type="entry name" value="DNA breaking-rejoining enzymes"/>
    <property type="match status" value="1"/>
</dbReference>
<dbReference type="KEGG" id="eke:EK0264_17245"/>
<dbReference type="InterPro" id="IPR004107">
    <property type="entry name" value="Integrase_SAM-like_N"/>
</dbReference>
<dbReference type="GO" id="GO:0005737">
    <property type="term" value="C:cytoplasm"/>
    <property type="evidence" value="ECO:0007669"/>
    <property type="project" value="UniProtKB-SubCell"/>
</dbReference>
<dbReference type="AlphaFoldDB" id="A0A7L4YS12"/>
<dbReference type="Gene3D" id="1.10.443.10">
    <property type="entry name" value="Intergrase catalytic core"/>
    <property type="match status" value="1"/>
</dbReference>
<feature type="active site" evidence="9">
    <location>
        <position position="284"/>
    </location>
</feature>
<feature type="active site" description="O-(3'-phospho-DNA)-tyrosine intermediate" evidence="9">
    <location>
        <position position="293"/>
    </location>
</feature>
<evidence type="ECO:0000259" key="11">
    <source>
        <dbReference type="PROSITE" id="PS51900"/>
    </source>
</evidence>
<dbReference type="InterPro" id="IPR044068">
    <property type="entry name" value="CB"/>
</dbReference>
<dbReference type="InterPro" id="IPR010998">
    <property type="entry name" value="Integrase_recombinase_N"/>
</dbReference>
<keyword evidence="5 9" id="KW-0229">DNA integration</keyword>
<feature type="active site" evidence="9">
    <location>
        <position position="163"/>
    </location>
</feature>
<evidence type="ECO:0000313" key="12">
    <source>
        <dbReference type="EMBL" id="QHC01852.1"/>
    </source>
</evidence>
<dbReference type="PROSITE" id="PS51900">
    <property type="entry name" value="CB"/>
    <property type="match status" value="1"/>
</dbReference>
<dbReference type="CDD" id="cd00798">
    <property type="entry name" value="INT_XerDC_C"/>
    <property type="match status" value="1"/>
</dbReference>
<dbReference type="OrthoDB" id="9801717at2"/>
<feature type="domain" description="Tyr recombinase" evidence="10">
    <location>
        <begin position="123"/>
        <end position="306"/>
    </location>
</feature>
<feature type="active site" evidence="9">
    <location>
        <position position="261"/>
    </location>
</feature>
<evidence type="ECO:0000256" key="2">
    <source>
        <dbReference type="ARBA" id="ARBA00022490"/>
    </source>
</evidence>
<feature type="active site" evidence="9">
    <location>
        <position position="187"/>
    </location>
</feature>
<dbReference type="Proteomes" id="UP000463857">
    <property type="component" value="Chromosome"/>
</dbReference>
<keyword evidence="7 9" id="KW-0233">DNA recombination</keyword>
<organism evidence="12 13">
    <name type="scientific">Epidermidibacterium keratini</name>
    <dbReference type="NCBI Taxonomy" id="1891644"/>
    <lineage>
        <taxon>Bacteria</taxon>
        <taxon>Bacillati</taxon>
        <taxon>Actinomycetota</taxon>
        <taxon>Actinomycetes</taxon>
        <taxon>Sporichthyales</taxon>
        <taxon>Sporichthyaceae</taxon>
        <taxon>Epidermidibacterium</taxon>
    </lineage>
</organism>
<dbReference type="InterPro" id="IPR013762">
    <property type="entry name" value="Integrase-like_cat_sf"/>
</dbReference>
<dbReference type="HAMAP" id="MF_01808">
    <property type="entry name" value="Recomb_XerC_XerD"/>
    <property type="match status" value="1"/>
</dbReference>
<evidence type="ECO:0000259" key="10">
    <source>
        <dbReference type="PROSITE" id="PS51898"/>
    </source>
</evidence>
<dbReference type="GO" id="GO:0009037">
    <property type="term" value="F:tyrosine-based site-specific recombinase activity"/>
    <property type="evidence" value="ECO:0007669"/>
    <property type="project" value="UniProtKB-UniRule"/>
</dbReference>
<name>A0A7L4YS12_9ACTN</name>
<sequence>MLGEACPVSSRAELPEAFEDALEGFRRELALQRSLSEHTVRGYLADLRSLLDHFARMSGTDLSALDLMTLRSWLAKSRTMGAARSTLARRAASARAFTAYLARTGVLAVDPGARLRSPGARRTLPEVLNTEQASELVERVDGDDPLALRDRAIVELLYAGGIRVSELCGLDLDSVDEQRGLLRVLGKGSKERSVPVGGPARAALQTYLQSARSELATPRSGAALLLGARGGRIDPREVRRVVHRAAQAVEGAPDIGPHGLRHSAATHLLEGGADLRAVQELLGHASLATTQIYTHVSVERLRASFNQAHPRA</sequence>